<gene>
    <name evidence="4" type="primary">KLC1</name>
    <name evidence="4" type="ORF">BLAG_LOCUS24332</name>
</gene>
<evidence type="ECO:0000313" key="5">
    <source>
        <dbReference type="Proteomes" id="UP000838412"/>
    </source>
</evidence>
<keyword evidence="1" id="KW-0802">TPR repeat</keyword>
<feature type="domain" description="Protein-PII uridylyltransferase N-terminal" evidence="3">
    <location>
        <begin position="380"/>
        <end position="476"/>
    </location>
</feature>
<name>A0A8K0ABB0_BRALA</name>
<dbReference type="GO" id="GO:0008773">
    <property type="term" value="F:[protein-PII] uridylyltransferase activity"/>
    <property type="evidence" value="ECO:0007669"/>
    <property type="project" value="InterPro"/>
</dbReference>
<accession>A0A8K0ABB0</accession>
<dbReference type="Pfam" id="PF03445">
    <property type="entry name" value="DUF294"/>
    <property type="match status" value="1"/>
</dbReference>
<dbReference type="InterPro" id="IPR005105">
    <property type="entry name" value="GlnD_Uridyltrans_N"/>
</dbReference>
<organism evidence="4 5">
    <name type="scientific">Branchiostoma lanceolatum</name>
    <name type="common">Common lancelet</name>
    <name type="synonym">Amphioxus lanceolatum</name>
    <dbReference type="NCBI Taxonomy" id="7740"/>
    <lineage>
        <taxon>Eukaryota</taxon>
        <taxon>Metazoa</taxon>
        <taxon>Chordata</taxon>
        <taxon>Cephalochordata</taxon>
        <taxon>Leptocardii</taxon>
        <taxon>Amphioxiformes</taxon>
        <taxon>Branchiostomatidae</taxon>
        <taxon>Branchiostoma</taxon>
    </lineage>
</organism>
<evidence type="ECO:0000313" key="4">
    <source>
        <dbReference type="EMBL" id="CAH1272775.1"/>
    </source>
</evidence>
<protein>
    <submittedName>
        <fullName evidence="4">KLC1 protein</fullName>
    </submittedName>
</protein>
<dbReference type="Gene3D" id="1.25.40.10">
    <property type="entry name" value="Tetratricopeptide repeat domain"/>
    <property type="match status" value="3"/>
</dbReference>
<dbReference type="InterPro" id="IPR019734">
    <property type="entry name" value="TPR_rpt"/>
</dbReference>
<dbReference type="PANTHER" id="PTHR19959">
    <property type="entry name" value="KINESIN LIGHT CHAIN"/>
    <property type="match status" value="1"/>
</dbReference>
<dbReference type="OrthoDB" id="1658288at2759"/>
<evidence type="ECO:0000259" key="3">
    <source>
        <dbReference type="Pfam" id="PF03445"/>
    </source>
</evidence>
<dbReference type="PANTHER" id="PTHR19959:SF119">
    <property type="entry name" value="FUNGAL LIPASE-LIKE DOMAIN-CONTAINING PROTEIN"/>
    <property type="match status" value="1"/>
</dbReference>
<evidence type="ECO:0000256" key="1">
    <source>
        <dbReference type="PROSITE-ProRule" id="PRU00339"/>
    </source>
</evidence>
<dbReference type="InterPro" id="IPR011990">
    <property type="entry name" value="TPR-like_helical_dom_sf"/>
</dbReference>
<proteinExistence type="predicted"/>
<dbReference type="Pfam" id="PF13424">
    <property type="entry name" value="TPR_12"/>
    <property type="match status" value="2"/>
</dbReference>
<evidence type="ECO:0000256" key="2">
    <source>
        <dbReference type="SAM" id="MobiDB-lite"/>
    </source>
</evidence>
<dbReference type="SMART" id="SM00028">
    <property type="entry name" value="TPR"/>
    <property type="match status" value="7"/>
</dbReference>
<keyword evidence="5" id="KW-1185">Reference proteome</keyword>
<feature type="repeat" description="TPR" evidence="1">
    <location>
        <begin position="841"/>
        <end position="874"/>
    </location>
</feature>
<dbReference type="SUPFAM" id="SSF48452">
    <property type="entry name" value="TPR-like"/>
    <property type="match status" value="3"/>
</dbReference>
<dbReference type="AlphaFoldDB" id="A0A8K0ABB0"/>
<dbReference type="PROSITE" id="PS50005">
    <property type="entry name" value="TPR"/>
    <property type="match status" value="3"/>
</dbReference>
<feature type="region of interest" description="Disordered" evidence="2">
    <location>
        <begin position="513"/>
        <end position="535"/>
    </location>
</feature>
<dbReference type="Proteomes" id="UP000838412">
    <property type="component" value="Chromosome 8"/>
</dbReference>
<feature type="repeat" description="TPR" evidence="1">
    <location>
        <begin position="934"/>
        <end position="967"/>
    </location>
</feature>
<feature type="repeat" description="TPR" evidence="1">
    <location>
        <begin position="890"/>
        <end position="923"/>
    </location>
</feature>
<reference evidence="4" key="1">
    <citation type="submission" date="2022-01" db="EMBL/GenBank/DDBJ databases">
        <authorList>
            <person name="Braso-Vives M."/>
        </authorList>
    </citation>
    <scope>NUCLEOTIDE SEQUENCE</scope>
</reference>
<dbReference type="EMBL" id="OV696693">
    <property type="protein sequence ID" value="CAH1272775.1"/>
    <property type="molecule type" value="Genomic_DNA"/>
</dbReference>
<sequence>MSNMLRVAGTLLPVDVQCRRFVTANRYDLAETGYGRALLAAMSDMDRLQEVEVLKSLGDLNVEKGRLYKTEASRNLERGLNLYRAALLRCEDPGEGESLQHRVKLAEKLIRQKTPTAGSTSATSIDTVVRTSEIFQGLDKAWAKSGHMDSILDGYTKILIEGISGKNRLLEVEAIKSLGDVNLKKGRNVKEPRHLTKATALYSTALERCDDPHGKTVLTHRLLHAAKVRRDLAERMRRASRLSKKTSITLSTGPAVVNVTTSNTPQGHDLSTADDSRQFADHLQKGDEEVQRGDLDSAEQHFAAALRLVHVKDPTGLQYAKEVSPLHKLGDVYCRRGCQTGDGGDFVKAAALYQAAVARQEMETINKELNPYMHDEESQLAREIEAKRADAVRQLFENIAEDRKKFIGQLVDESIAVMGPTPCKYALISLGSQATGLVTPYSDLEFAILVEEENEANVAYFRRLTHYLHLKVVNLGETILPALGIKSLNDFYSDDPLRKWYYDSVTPRGFAFDGSMPKASKTPLGRQGTSTEPSSELIRTPRNMAKILETDASVSLKKGYHLAGVLRNASLIVGEQNLVGHYADIAAETLKARGGEMAQKLAKEIVRENFTKSQAQRPTAVLLDVKKQIYRSPSLAVDCLALRSGIIPTTVWETIEDMETKGAFSAENAHHLKVLVSISTELRLRAYIANGGQKENLSALSATMMSQGQSHEQTSELQKVFYISDINQLLRYYFTAIPLNHFLSNDPPFPTTKTCPTLFDNSPVVKGDMYIELGHNPEALKCYGKVRADTVDVLVMVGVISNSGAAWQCLGDHTKAIELFKQALQMCQRLYAPRTEHPDIATSLVKLGSAYYDSADYSTAVSYFEKGLAMYRKVYGQDTAYSDSVHCGTTDALTYLGLSFEKVCDYEKALRNFKQTLEMHQKVYGMNTNHRDIATAYHNIGFVWIGKGDYKKAISFLEKGLRMRNTLYGQTTAHPDIAVSLSTLGTAWHKLGEHQKAISYRELALKTNRVVNGEAAVHPDIAHALSDLATSWTYLDKNKATIYGQQALEMRRRLHGDAHDETAGALSIVGSIFWNSGNMRNQSDSTKKLFKL</sequence>